<dbReference type="PANTHER" id="PTHR35446:SF2">
    <property type="entry name" value="CARBOXYMUCONOLACTONE DECARBOXYLASE-LIKE DOMAIN-CONTAINING PROTEIN"/>
    <property type="match status" value="1"/>
</dbReference>
<gene>
    <name evidence="2" type="ORF">KTO63_00955</name>
</gene>
<dbReference type="GO" id="GO:0051920">
    <property type="term" value="F:peroxiredoxin activity"/>
    <property type="evidence" value="ECO:0007669"/>
    <property type="project" value="InterPro"/>
</dbReference>
<dbReference type="AlphaFoldDB" id="A0A9E2W144"/>
<comment type="caution">
    <text evidence="2">The sequence shown here is derived from an EMBL/GenBank/DDBJ whole genome shotgun (WGS) entry which is preliminary data.</text>
</comment>
<evidence type="ECO:0000313" key="3">
    <source>
        <dbReference type="Proteomes" id="UP000812270"/>
    </source>
</evidence>
<dbReference type="InterPro" id="IPR003779">
    <property type="entry name" value="CMD-like"/>
</dbReference>
<dbReference type="PANTHER" id="PTHR35446">
    <property type="entry name" value="SI:CH211-175M2.5"/>
    <property type="match status" value="1"/>
</dbReference>
<evidence type="ECO:0000259" key="1">
    <source>
        <dbReference type="Pfam" id="PF02627"/>
    </source>
</evidence>
<organism evidence="2 3">
    <name type="scientific">Pinibacter aurantiacus</name>
    <dbReference type="NCBI Taxonomy" id="2851599"/>
    <lineage>
        <taxon>Bacteria</taxon>
        <taxon>Pseudomonadati</taxon>
        <taxon>Bacteroidota</taxon>
        <taxon>Chitinophagia</taxon>
        <taxon>Chitinophagales</taxon>
        <taxon>Chitinophagaceae</taxon>
        <taxon>Pinibacter</taxon>
    </lineage>
</organism>
<dbReference type="Pfam" id="PF02627">
    <property type="entry name" value="CMD"/>
    <property type="match status" value="1"/>
</dbReference>
<keyword evidence="2" id="KW-0560">Oxidoreductase</keyword>
<evidence type="ECO:0000313" key="2">
    <source>
        <dbReference type="EMBL" id="MBV4355695.1"/>
    </source>
</evidence>
<protein>
    <submittedName>
        <fullName evidence="2">Peroxidase-related enzyme</fullName>
    </submittedName>
</protein>
<dbReference type="EMBL" id="JAHSPG010000001">
    <property type="protein sequence ID" value="MBV4355695.1"/>
    <property type="molecule type" value="Genomic_DNA"/>
</dbReference>
<reference evidence="2" key="1">
    <citation type="submission" date="2021-06" db="EMBL/GenBank/DDBJ databases">
        <authorList>
            <person name="Huq M.A."/>
        </authorList>
    </citation>
    <scope>NUCLEOTIDE SEQUENCE</scope>
    <source>
        <strain evidence="2">MAH-26</strain>
    </source>
</reference>
<dbReference type="Proteomes" id="UP000812270">
    <property type="component" value="Unassembled WGS sequence"/>
</dbReference>
<dbReference type="NCBIfam" id="TIGR01926">
    <property type="entry name" value="peroxid_rel"/>
    <property type="match status" value="1"/>
</dbReference>
<name>A0A9E2W144_9BACT</name>
<keyword evidence="2" id="KW-0575">Peroxidase</keyword>
<proteinExistence type="predicted"/>
<dbReference type="RefSeq" id="WP_217789242.1">
    <property type="nucleotide sequence ID" value="NZ_JAHSPG010000001.1"/>
</dbReference>
<dbReference type="InterPro" id="IPR010195">
    <property type="entry name" value="Uncharacterised_peroxidase-rel"/>
</dbReference>
<accession>A0A9E2W144</accession>
<sequence length="183" mass="19861">MAHIQLKNENLPGIIGLLDYSPETAKPLLDLANVLLADDNNSLSKGEREIIAASVSHKNNCHFCHSSHAAAAAAHFNEGADFLDEIKAGLPTFEVSDKLRALLHIAHLVQQTGKNVTAAAIEAAREKGATDKEIHDTVLIAAAFCMYNRYVDGLATWAPKENEAFMEMGKRLAEQGYVIEEPA</sequence>
<feature type="domain" description="Carboxymuconolactone decarboxylase-like" evidence="1">
    <location>
        <begin position="22"/>
        <end position="73"/>
    </location>
</feature>
<keyword evidence="3" id="KW-1185">Reference proteome</keyword>